<accession>A0AAV2CYW1</accession>
<reference evidence="2 3" key="1">
    <citation type="submission" date="2024-04" db="EMBL/GenBank/DDBJ databases">
        <authorList>
            <person name="Fracassetti M."/>
        </authorList>
    </citation>
    <scope>NUCLEOTIDE SEQUENCE [LARGE SCALE GENOMIC DNA]</scope>
</reference>
<organism evidence="2 3">
    <name type="scientific">Linum trigynum</name>
    <dbReference type="NCBI Taxonomy" id="586398"/>
    <lineage>
        <taxon>Eukaryota</taxon>
        <taxon>Viridiplantae</taxon>
        <taxon>Streptophyta</taxon>
        <taxon>Embryophyta</taxon>
        <taxon>Tracheophyta</taxon>
        <taxon>Spermatophyta</taxon>
        <taxon>Magnoliopsida</taxon>
        <taxon>eudicotyledons</taxon>
        <taxon>Gunneridae</taxon>
        <taxon>Pentapetalae</taxon>
        <taxon>rosids</taxon>
        <taxon>fabids</taxon>
        <taxon>Malpighiales</taxon>
        <taxon>Linaceae</taxon>
        <taxon>Linum</taxon>
    </lineage>
</organism>
<protein>
    <submittedName>
        <fullName evidence="2">Uncharacterized protein</fullName>
    </submittedName>
</protein>
<evidence type="ECO:0000313" key="3">
    <source>
        <dbReference type="Proteomes" id="UP001497516"/>
    </source>
</evidence>
<evidence type="ECO:0000256" key="1">
    <source>
        <dbReference type="SAM" id="MobiDB-lite"/>
    </source>
</evidence>
<feature type="compositionally biased region" description="Acidic residues" evidence="1">
    <location>
        <begin position="100"/>
        <end position="109"/>
    </location>
</feature>
<dbReference type="EMBL" id="OZ034814">
    <property type="protein sequence ID" value="CAL1361286.1"/>
    <property type="molecule type" value="Genomic_DNA"/>
</dbReference>
<keyword evidence="3" id="KW-1185">Reference proteome</keyword>
<dbReference type="AlphaFoldDB" id="A0AAV2CYW1"/>
<proteinExistence type="predicted"/>
<dbReference type="Proteomes" id="UP001497516">
    <property type="component" value="Chromosome 10"/>
</dbReference>
<evidence type="ECO:0000313" key="2">
    <source>
        <dbReference type="EMBL" id="CAL1361286.1"/>
    </source>
</evidence>
<feature type="compositionally biased region" description="Basic and acidic residues" evidence="1">
    <location>
        <begin position="81"/>
        <end position="90"/>
    </location>
</feature>
<feature type="region of interest" description="Disordered" evidence="1">
    <location>
        <begin position="78"/>
        <end position="143"/>
    </location>
</feature>
<gene>
    <name evidence="2" type="ORF">LTRI10_LOCUS8667</name>
</gene>
<sequence>MAKHLVSTVGVYYTKIIPTRIYKTRAGGRSIMMELEVIINPSLHMKKKLNRRITTNKQADHNFYQSGVSYHNYHYGAGEGAFHDDNHMEEEINPSPVSEPEVEEEEGEVSADSFNPLEGANDSGPDSDADGDEVPHDRVPIPY</sequence>
<feature type="compositionally biased region" description="Basic and acidic residues" evidence="1">
    <location>
        <begin position="133"/>
        <end position="143"/>
    </location>
</feature>
<name>A0AAV2CYW1_9ROSI</name>